<dbReference type="AlphaFoldDB" id="A0A645GLH4"/>
<reference evidence="1" key="1">
    <citation type="submission" date="2019-08" db="EMBL/GenBank/DDBJ databases">
        <authorList>
            <person name="Kucharzyk K."/>
            <person name="Murdoch R.W."/>
            <person name="Higgins S."/>
            <person name="Loffler F."/>
        </authorList>
    </citation>
    <scope>NUCLEOTIDE SEQUENCE</scope>
</reference>
<gene>
    <name evidence="1" type="ORF">SDC9_175235</name>
</gene>
<dbReference type="EMBL" id="VSSQ01077815">
    <property type="protein sequence ID" value="MPN27801.1"/>
    <property type="molecule type" value="Genomic_DNA"/>
</dbReference>
<comment type="caution">
    <text evidence="1">The sequence shown here is derived from an EMBL/GenBank/DDBJ whole genome shotgun (WGS) entry which is preliminary data.</text>
</comment>
<sequence length="90" mass="9690">MSQFNALGIVQQLASNEFEARRAGLHPFDLQQDEGLQALLQQRLGLDALLHALHQLVCLSLEHGAVQHFLAGKVVQQAGVADLAVPGDGR</sequence>
<proteinExistence type="predicted"/>
<accession>A0A645GLH4</accession>
<name>A0A645GLH4_9ZZZZ</name>
<evidence type="ECO:0000313" key="1">
    <source>
        <dbReference type="EMBL" id="MPN27801.1"/>
    </source>
</evidence>
<protein>
    <submittedName>
        <fullName evidence="1">Uncharacterized protein</fullName>
    </submittedName>
</protein>
<organism evidence="1">
    <name type="scientific">bioreactor metagenome</name>
    <dbReference type="NCBI Taxonomy" id="1076179"/>
    <lineage>
        <taxon>unclassified sequences</taxon>
        <taxon>metagenomes</taxon>
        <taxon>ecological metagenomes</taxon>
    </lineage>
</organism>